<protein>
    <recommendedName>
        <fullName evidence="6">Short-chain dehydrogenase</fullName>
    </recommendedName>
</protein>
<dbReference type="EMBL" id="CP012150">
    <property type="protein sequence ID" value="AKS34811.1"/>
    <property type="molecule type" value="Genomic_DNA"/>
</dbReference>
<dbReference type="OrthoDB" id="9792003at2"/>
<dbReference type="SUPFAM" id="SSF51735">
    <property type="entry name" value="NAD(P)-binding Rossmann-fold domains"/>
    <property type="match status" value="1"/>
</dbReference>
<evidence type="ECO:0008006" key="6">
    <source>
        <dbReference type="Google" id="ProtNLM"/>
    </source>
</evidence>
<dbReference type="PRINTS" id="PR00080">
    <property type="entry name" value="SDRFAMILY"/>
</dbReference>
<accession>A0A0K0XBQ4</accession>
<evidence type="ECO:0000256" key="2">
    <source>
        <dbReference type="ARBA" id="ARBA00023002"/>
    </source>
</evidence>
<name>A0A0K0XBQ4_MYCGD</name>
<dbReference type="PATRIC" id="fig|134601.6.peg.5419"/>
<evidence type="ECO:0000256" key="1">
    <source>
        <dbReference type="ARBA" id="ARBA00006484"/>
    </source>
</evidence>
<evidence type="ECO:0000256" key="3">
    <source>
        <dbReference type="RuleBase" id="RU000363"/>
    </source>
</evidence>
<dbReference type="AlphaFoldDB" id="A0A0K0XBQ4"/>
<comment type="similarity">
    <text evidence="1 3">Belongs to the short-chain dehydrogenases/reductases (SDR) family.</text>
</comment>
<evidence type="ECO:0000313" key="4">
    <source>
        <dbReference type="EMBL" id="AKS34811.1"/>
    </source>
</evidence>
<evidence type="ECO:0000313" key="5">
    <source>
        <dbReference type="Proteomes" id="UP000062255"/>
    </source>
</evidence>
<dbReference type="InterPro" id="IPR036291">
    <property type="entry name" value="NAD(P)-bd_dom_sf"/>
</dbReference>
<dbReference type="STRING" id="134601.AFA91_26230"/>
<dbReference type="Proteomes" id="UP000062255">
    <property type="component" value="Chromosome"/>
</dbReference>
<keyword evidence="2" id="KW-0560">Oxidoreductase</keyword>
<dbReference type="InterPro" id="IPR002347">
    <property type="entry name" value="SDR_fam"/>
</dbReference>
<organism evidence="4 5">
    <name type="scientific">Mycolicibacterium goodii</name>
    <name type="common">Mycobacterium goodii</name>
    <dbReference type="NCBI Taxonomy" id="134601"/>
    <lineage>
        <taxon>Bacteria</taxon>
        <taxon>Bacillati</taxon>
        <taxon>Actinomycetota</taxon>
        <taxon>Actinomycetes</taxon>
        <taxon>Mycobacteriales</taxon>
        <taxon>Mycobacteriaceae</taxon>
        <taxon>Mycolicibacterium</taxon>
    </lineage>
</organism>
<dbReference type="Gene3D" id="3.40.50.720">
    <property type="entry name" value="NAD(P)-binding Rossmann-like Domain"/>
    <property type="match status" value="1"/>
</dbReference>
<dbReference type="PROSITE" id="PS00061">
    <property type="entry name" value="ADH_SHORT"/>
    <property type="match status" value="1"/>
</dbReference>
<dbReference type="PRINTS" id="PR00081">
    <property type="entry name" value="GDHRDH"/>
</dbReference>
<dbReference type="GO" id="GO:0016020">
    <property type="term" value="C:membrane"/>
    <property type="evidence" value="ECO:0007669"/>
    <property type="project" value="TreeGrafter"/>
</dbReference>
<dbReference type="InterPro" id="IPR020904">
    <property type="entry name" value="Sc_DH/Rdtase_CS"/>
</dbReference>
<dbReference type="GO" id="GO:0016491">
    <property type="term" value="F:oxidoreductase activity"/>
    <property type="evidence" value="ECO:0007669"/>
    <property type="project" value="UniProtKB-KW"/>
</dbReference>
<dbReference type="RefSeq" id="WP_083453032.1">
    <property type="nucleotide sequence ID" value="NZ_CP012150.1"/>
</dbReference>
<sequence>MRIRQGDVALITGASRGLGRHIALALASRGMNLVLAARSQDALDAVAAEVRTATSATVSTVVVDLADRTQAAALARRAADVGGPIDLLVNNAGIESVGRPEESDLDDLGAMTDVNLLAPMLLTRTVLPDMIRRGRGHVVNVSSVAGLVGSAYAESYNATKFGLVGYTRALRMTAQDRGWNVSASVVCPGFMAAEDGMYANQVKEFGATAPKAIGCMPVDALGRAVVEAVEKDLPDAIVAPGALRAVAVASIAMPRLFERIARKANLAAPFRTIAEHRGARRSGDAQPNA</sequence>
<dbReference type="PANTHER" id="PTHR44196">
    <property type="entry name" value="DEHYDROGENASE/REDUCTASE SDR FAMILY MEMBER 7B"/>
    <property type="match status" value="1"/>
</dbReference>
<proteinExistence type="inferred from homology"/>
<gene>
    <name evidence="4" type="ORF">AFA91_26230</name>
</gene>
<dbReference type="KEGG" id="mgo:AFA91_26230"/>
<reference evidence="4 5" key="1">
    <citation type="submission" date="2015-07" db="EMBL/GenBank/DDBJ databases">
        <title>Complete genome sequence of Mycobacterium goodii X7B, a facultative thermophilic biodesulfurizing bacterium.</title>
        <authorList>
            <person name="Yu B."/>
            <person name="Li F."/>
            <person name="Xu P."/>
        </authorList>
    </citation>
    <scope>NUCLEOTIDE SEQUENCE [LARGE SCALE GENOMIC DNA]</scope>
    <source>
        <strain evidence="4 5">X7B</strain>
    </source>
</reference>
<dbReference type="PIRSF" id="PIRSF000126">
    <property type="entry name" value="11-beta-HSD1"/>
    <property type="match status" value="1"/>
</dbReference>
<dbReference type="Pfam" id="PF00106">
    <property type="entry name" value="adh_short"/>
    <property type="match status" value="1"/>
</dbReference>
<dbReference type="PANTHER" id="PTHR44196:SF1">
    <property type="entry name" value="DEHYDROGENASE_REDUCTASE SDR FAMILY MEMBER 7B"/>
    <property type="match status" value="1"/>
</dbReference>